<accession>A0A0U1P2H0</accession>
<comment type="cofactor">
    <cofactor evidence="1 11">
        <name>pyridoxal 5'-phosphate</name>
        <dbReference type="ChEBI" id="CHEBI:597326"/>
    </cofactor>
</comment>
<comment type="function">
    <text evidence="12">Acts on the D-isomers of alanine, leucine, aspartate, glutamate, aminobutyrate, norvaline and asparagine. The enzyme transfers an amino group from a substrate D-amino acid to the pyridoxal phosphate cofactor to form pyridoxamine and an alpha-keto acid in the first half-reaction.</text>
</comment>
<dbReference type="PROSITE" id="PS00770">
    <property type="entry name" value="AA_TRANSFER_CLASS_4"/>
    <property type="match status" value="1"/>
</dbReference>
<dbReference type="Gene3D" id="3.20.10.10">
    <property type="entry name" value="D-amino Acid Aminotransferase, subunit A, domain 2"/>
    <property type="match status" value="1"/>
</dbReference>
<evidence type="ECO:0000256" key="4">
    <source>
        <dbReference type="ARBA" id="ARBA00012874"/>
    </source>
</evidence>
<dbReference type="CDD" id="cd01558">
    <property type="entry name" value="D-AAT_like"/>
    <property type="match status" value="1"/>
</dbReference>
<evidence type="ECO:0000313" key="13">
    <source>
        <dbReference type="EMBL" id="CRK84455.1"/>
    </source>
</evidence>
<dbReference type="GO" id="GO:0046416">
    <property type="term" value="P:D-amino acid metabolic process"/>
    <property type="evidence" value="ECO:0007669"/>
    <property type="project" value="InterPro"/>
</dbReference>
<proteinExistence type="inferred from homology"/>
<dbReference type="GO" id="GO:0047810">
    <property type="term" value="F:D-alanine-2-oxoglutarate aminotransferase activity"/>
    <property type="evidence" value="ECO:0007669"/>
    <property type="project" value="UniProtKB-EC"/>
</dbReference>
<dbReference type="InterPro" id="IPR050571">
    <property type="entry name" value="Class-IV_PLP-Dep_Aminotrnsfr"/>
</dbReference>
<evidence type="ECO:0000256" key="3">
    <source>
        <dbReference type="ARBA" id="ARBA00011738"/>
    </source>
</evidence>
<keyword evidence="8 11" id="KW-0663">Pyridoxal phosphate</keyword>
<evidence type="ECO:0000256" key="10">
    <source>
        <dbReference type="RuleBase" id="RU004106"/>
    </source>
</evidence>
<evidence type="ECO:0000256" key="9">
    <source>
        <dbReference type="ARBA" id="ARBA00047911"/>
    </source>
</evidence>
<evidence type="ECO:0000313" key="14">
    <source>
        <dbReference type="Proteomes" id="UP000199087"/>
    </source>
</evidence>
<comment type="subunit">
    <text evidence="3">Homodimer.</text>
</comment>
<dbReference type="NCBIfam" id="TIGR01121">
    <property type="entry name" value="D_amino_aminoT"/>
    <property type="match status" value="1"/>
</dbReference>
<keyword evidence="6 13" id="KW-0032">Aminotransferase</keyword>
<dbReference type="InterPro" id="IPR018300">
    <property type="entry name" value="Aminotrans_IV_CS"/>
</dbReference>
<organism evidence="13 14">
    <name type="scientific">Neobacillus massiliamazoniensis</name>
    <dbReference type="NCBI Taxonomy" id="1499688"/>
    <lineage>
        <taxon>Bacteria</taxon>
        <taxon>Bacillati</taxon>
        <taxon>Bacillota</taxon>
        <taxon>Bacilli</taxon>
        <taxon>Bacillales</taxon>
        <taxon>Bacillaceae</taxon>
        <taxon>Neobacillus</taxon>
    </lineage>
</organism>
<dbReference type="EC" id="2.6.1.21" evidence="4 12"/>
<dbReference type="STRING" id="1499688.BN000_04468"/>
<evidence type="ECO:0000256" key="6">
    <source>
        <dbReference type="ARBA" id="ARBA00022576"/>
    </source>
</evidence>
<evidence type="ECO:0000256" key="2">
    <source>
        <dbReference type="ARBA" id="ARBA00009320"/>
    </source>
</evidence>
<dbReference type="InterPro" id="IPR043132">
    <property type="entry name" value="BCAT-like_C"/>
</dbReference>
<comment type="catalytic activity">
    <reaction evidence="9 12">
        <text>D-alanine + 2-oxoglutarate = D-glutamate + pyruvate</text>
        <dbReference type="Rhea" id="RHEA:15869"/>
        <dbReference type="ChEBI" id="CHEBI:15361"/>
        <dbReference type="ChEBI" id="CHEBI:16810"/>
        <dbReference type="ChEBI" id="CHEBI:29986"/>
        <dbReference type="ChEBI" id="CHEBI:57416"/>
        <dbReference type="EC" id="2.6.1.21"/>
    </reaction>
</comment>
<dbReference type="PANTHER" id="PTHR42743">
    <property type="entry name" value="AMINO-ACID AMINOTRANSFERASE"/>
    <property type="match status" value="1"/>
</dbReference>
<dbReference type="InterPro" id="IPR036038">
    <property type="entry name" value="Aminotransferase-like"/>
</dbReference>
<dbReference type="PANTHER" id="PTHR42743:SF10">
    <property type="entry name" value="D-ALANINE AMINOTRANSFERASE"/>
    <property type="match status" value="1"/>
</dbReference>
<dbReference type="GO" id="GO:0008652">
    <property type="term" value="P:amino acid biosynthetic process"/>
    <property type="evidence" value="ECO:0007669"/>
    <property type="project" value="UniProtKB-ARBA"/>
</dbReference>
<dbReference type="FunFam" id="3.20.10.10:FF:000002">
    <property type="entry name" value="D-alanine aminotransferase"/>
    <property type="match status" value="1"/>
</dbReference>
<reference evidence="14" key="1">
    <citation type="submission" date="2015-05" db="EMBL/GenBank/DDBJ databases">
        <authorList>
            <person name="Urmite Genomes"/>
        </authorList>
    </citation>
    <scope>NUCLEOTIDE SEQUENCE [LARGE SCALE GENOMIC DNA]</scope>
    <source>
        <strain evidence="14">LF1</strain>
    </source>
</reference>
<dbReference type="FunFam" id="3.30.470.10:FF:000009">
    <property type="entry name" value="D-alanine aminotransferase"/>
    <property type="match status" value="1"/>
</dbReference>
<dbReference type="SUPFAM" id="SSF56752">
    <property type="entry name" value="D-aminoacid aminotransferase-like PLP-dependent enzymes"/>
    <property type="match status" value="1"/>
</dbReference>
<gene>
    <name evidence="13" type="ORF">BN000_04468</name>
</gene>
<evidence type="ECO:0000256" key="12">
    <source>
        <dbReference type="RuleBase" id="RU004520"/>
    </source>
</evidence>
<dbReference type="Pfam" id="PF01063">
    <property type="entry name" value="Aminotran_4"/>
    <property type="match status" value="1"/>
</dbReference>
<keyword evidence="14" id="KW-1185">Reference proteome</keyword>
<keyword evidence="7 13" id="KW-0808">Transferase</keyword>
<evidence type="ECO:0000256" key="8">
    <source>
        <dbReference type="ARBA" id="ARBA00022898"/>
    </source>
</evidence>
<dbReference type="EMBL" id="CVRB01000004">
    <property type="protein sequence ID" value="CRK84455.1"/>
    <property type="molecule type" value="Genomic_DNA"/>
</dbReference>
<protein>
    <recommendedName>
        <fullName evidence="5 12">D-alanine aminotransferase</fullName>
        <ecNumber evidence="4 12">2.6.1.21</ecNumber>
    </recommendedName>
</protein>
<evidence type="ECO:0000256" key="11">
    <source>
        <dbReference type="RuleBase" id="RU004516"/>
    </source>
</evidence>
<evidence type="ECO:0000256" key="7">
    <source>
        <dbReference type="ARBA" id="ARBA00022679"/>
    </source>
</evidence>
<name>A0A0U1P2H0_9BACI</name>
<comment type="similarity">
    <text evidence="2 10">Belongs to the class-IV pyridoxal-phosphate-dependent aminotransferase family.</text>
</comment>
<sequence length="290" mass="32744">MEFAILHGEIVKRSEAKVDVEDRGYQFGDGVYEVIRVYNGKMFTEHEHLNRLAKSTDSIGISLPFTNENLKGLLVELIEKNKLQNGIIYMQVTRGVALRNHAFPTEYVTPCLTTYTKKIERPVDSMRSGVKTILTEDIRWLRCDIKSLNLLGNVLAKQKAAEAGCFEVIQHRGQEVTEGSTSNIFIVKNDIVITHASDHLILKGITKDVLLVVCAKNNLRVEERMFTIEELKQADECFLTSSTSEVMPIVEIDGNKISNGIPGPITRKLQEWFGQEIEKQCGSLNEKITF</sequence>
<dbReference type="GO" id="GO:0030170">
    <property type="term" value="F:pyridoxal phosphate binding"/>
    <property type="evidence" value="ECO:0007669"/>
    <property type="project" value="InterPro"/>
</dbReference>
<dbReference type="InterPro" id="IPR005784">
    <property type="entry name" value="D_amino_transT"/>
</dbReference>
<dbReference type="InterPro" id="IPR001544">
    <property type="entry name" value="Aminotrans_IV"/>
</dbReference>
<dbReference type="Gene3D" id="3.30.470.10">
    <property type="match status" value="1"/>
</dbReference>
<dbReference type="GO" id="GO:0046394">
    <property type="term" value="P:carboxylic acid biosynthetic process"/>
    <property type="evidence" value="ECO:0007669"/>
    <property type="project" value="UniProtKB-ARBA"/>
</dbReference>
<dbReference type="AlphaFoldDB" id="A0A0U1P2H0"/>
<dbReference type="NCBIfam" id="NF005209">
    <property type="entry name" value="PRK06680.1"/>
    <property type="match status" value="1"/>
</dbReference>
<dbReference type="RefSeq" id="WP_090638204.1">
    <property type="nucleotide sequence ID" value="NZ_CVRB01000004.1"/>
</dbReference>
<evidence type="ECO:0000256" key="5">
    <source>
        <dbReference type="ARBA" id="ARBA00021779"/>
    </source>
</evidence>
<evidence type="ECO:0000256" key="1">
    <source>
        <dbReference type="ARBA" id="ARBA00001933"/>
    </source>
</evidence>
<dbReference type="OrthoDB" id="9805628at2"/>
<dbReference type="InterPro" id="IPR043131">
    <property type="entry name" value="BCAT-like_N"/>
</dbReference>
<dbReference type="Proteomes" id="UP000199087">
    <property type="component" value="Unassembled WGS sequence"/>
</dbReference>
<dbReference type="GO" id="GO:0005829">
    <property type="term" value="C:cytosol"/>
    <property type="evidence" value="ECO:0007669"/>
    <property type="project" value="TreeGrafter"/>
</dbReference>